<feature type="signal peptide" evidence="1">
    <location>
        <begin position="1"/>
        <end position="21"/>
    </location>
</feature>
<name>A0A7C3KHH1_9CYAN</name>
<proteinExistence type="predicted"/>
<evidence type="ECO:0000259" key="2">
    <source>
        <dbReference type="Pfam" id="PF08239"/>
    </source>
</evidence>
<dbReference type="InterPro" id="IPR003646">
    <property type="entry name" value="SH3-like_bac-type"/>
</dbReference>
<evidence type="ECO:0000256" key="1">
    <source>
        <dbReference type="SAM" id="SignalP"/>
    </source>
</evidence>
<organism evidence="3">
    <name type="scientific">Oscillatoriales cyanobacterium SpSt-418</name>
    <dbReference type="NCBI Taxonomy" id="2282169"/>
    <lineage>
        <taxon>Bacteria</taxon>
        <taxon>Bacillati</taxon>
        <taxon>Cyanobacteriota</taxon>
        <taxon>Cyanophyceae</taxon>
        <taxon>Oscillatoriophycideae</taxon>
        <taxon>Oscillatoriales</taxon>
    </lineage>
</organism>
<sequence>MSLKRFLLSTLIAAVALPATALVALARPAILTADDPGSQINVRSAPSLNASAPSYGVPGDRVEVIREVVGEDGFTWYYVEFNRSRARGWVRGDFVRLTGSSGQPSAWSKTYYCGDYNVTLRQVGNSDRYTYSASGTSGNITVKNGSRRNTGNAWQYTFFNGDTRYQLTDAWASSTDPGNAQLTVSRGDRRILNRFCEK</sequence>
<dbReference type="EMBL" id="DSRU01000285">
    <property type="protein sequence ID" value="HFN00048.1"/>
    <property type="molecule type" value="Genomic_DNA"/>
</dbReference>
<gene>
    <name evidence="3" type="ORF">ENR64_20265</name>
</gene>
<keyword evidence="1" id="KW-0732">Signal</keyword>
<reference evidence="3" key="1">
    <citation type="journal article" date="2020" name="mSystems">
        <title>Genome- and Community-Level Interaction Insights into Carbon Utilization and Element Cycling Functions of Hydrothermarchaeota in Hydrothermal Sediment.</title>
        <authorList>
            <person name="Zhou Z."/>
            <person name="Liu Y."/>
            <person name="Xu W."/>
            <person name="Pan J."/>
            <person name="Luo Z.H."/>
            <person name="Li M."/>
        </authorList>
    </citation>
    <scope>NUCLEOTIDE SEQUENCE [LARGE SCALE GENOMIC DNA]</scope>
    <source>
        <strain evidence="3">SpSt-418</strain>
    </source>
</reference>
<feature type="chain" id="PRO_5028188574" evidence="1">
    <location>
        <begin position="22"/>
        <end position="198"/>
    </location>
</feature>
<protein>
    <submittedName>
        <fullName evidence="3">SH3 domain-containing protein</fullName>
    </submittedName>
</protein>
<evidence type="ECO:0000313" key="3">
    <source>
        <dbReference type="EMBL" id="HFN00048.1"/>
    </source>
</evidence>
<feature type="domain" description="SH3b" evidence="2">
    <location>
        <begin position="39"/>
        <end position="95"/>
    </location>
</feature>
<dbReference type="Gene3D" id="2.30.30.40">
    <property type="entry name" value="SH3 Domains"/>
    <property type="match status" value="1"/>
</dbReference>
<comment type="caution">
    <text evidence="3">The sequence shown here is derived from an EMBL/GenBank/DDBJ whole genome shotgun (WGS) entry which is preliminary data.</text>
</comment>
<dbReference type="Pfam" id="PF08239">
    <property type="entry name" value="SH3_3"/>
    <property type="match status" value="1"/>
</dbReference>
<dbReference type="AlphaFoldDB" id="A0A7C3KHH1"/>
<accession>A0A7C3KHH1</accession>